<reference evidence="1" key="1">
    <citation type="submission" date="2014-11" db="EMBL/GenBank/DDBJ databases">
        <authorList>
            <person name="Amaro Gonzalez C."/>
        </authorList>
    </citation>
    <scope>NUCLEOTIDE SEQUENCE</scope>
</reference>
<proteinExistence type="predicted"/>
<organism evidence="1">
    <name type="scientific">Anguilla anguilla</name>
    <name type="common">European freshwater eel</name>
    <name type="synonym">Muraena anguilla</name>
    <dbReference type="NCBI Taxonomy" id="7936"/>
    <lineage>
        <taxon>Eukaryota</taxon>
        <taxon>Metazoa</taxon>
        <taxon>Chordata</taxon>
        <taxon>Craniata</taxon>
        <taxon>Vertebrata</taxon>
        <taxon>Euteleostomi</taxon>
        <taxon>Actinopterygii</taxon>
        <taxon>Neopterygii</taxon>
        <taxon>Teleostei</taxon>
        <taxon>Anguilliformes</taxon>
        <taxon>Anguillidae</taxon>
        <taxon>Anguilla</taxon>
    </lineage>
</organism>
<accession>A0A0E9RN21</accession>
<reference evidence="1" key="2">
    <citation type="journal article" date="2015" name="Fish Shellfish Immunol.">
        <title>Early steps in the European eel (Anguilla anguilla)-Vibrio vulnificus interaction in the gills: Role of the RtxA13 toxin.</title>
        <authorList>
            <person name="Callol A."/>
            <person name="Pajuelo D."/>
            <person name="Ebbesson L."/>
            <person name="Teles M."/>
            <person name="MacKenzie S."/>
            <person name="Amaro C."/>
        </authorList>
    </citation>
    <scope>NUCLEOTIDE SEQUENCE</scope>
</reference>
<dbReference type="EMBL" id="GBXM01078844">
    <property type="protein sequence ID" value="JAH29733.1"/>
    <property type="molecule type" value="Transcribed_RNA"/>
</dbReference>
<sequence>MLPSKFYYAFFCRPRNVAVRNQTIVVKFLKTPMVDKTAVGKIKALWEIWVGSQLKCGIS</sequence>
<evidence type="ECO:0000313" key="1">
    <source>
        <dbReference type="EMBL" id="JAH29733.1"/>
    </source>
</evidence>
<protein>
    <submittedName>
        <fullName evidence="1">Uncharacterized protein</fullName>
    </submittedName>
</protein>
<dbReference type="AlphaFoldDB" id="A0A0E9RN21"/>
<name>A0A0E9RN21_ANGAN</name>